<dbReference type="Proteomes" id="UP000663903">
    <property type="component" value="Chromosome"/>
</dbReference>
<name>A0A975H4R0_9BURK</name>
<dbReference type="EMBL" id="CP071796">
    <property type="protein sequence ID" value="QTD44177.1"/>
    <property type="molecule type" value="Genomic_DNA"/>
</dbReference>
<accession>A0A975H4R0</accession>
<dbReference type="Pfam" id="PF18203">
    <property type="entry name" value="IPTL-CTERM"/>
    <property type="match status" value="1"/>
</dbReference>
<feature type="domain" description="IPTL-CTERM protein sorting" evidence="1">
    <location>
        <begin position="181"/>
        <end position="207"/>
    </location>
</feature>
<dbReference type="InterPro" id="IPR026442">
    <property type="entry name" value="IPTL_CTERM"/>
</dbReference>
<proteinExistence type="predicted"/>
<dbReference type="KEGG" id="otd:J1M35_13705"/>
<dbReference type="AlphaFoldDB" id="A0A975H4R0"/>
<evidence type="ECO:0000313" key="2">
    <source>
        <dbReference type="EMBL" id="QTD44177.1"/>
    </source>
</evidence>
<reference evidence="2" key="1">
    <citation type="submission" date="2021-03" db="EMBL/GenBank/DDBJ databases">
        <title>Ottowia sp. 27C isolated from the cloaca of a Giant Asian pond turtle (Heosemys grandis).</title>
        <authorList>
            <person name="Spergser J."/>
            <person name="Busse H.-J."/>
        </authorList>
    </citation>
    <scope>NUCLEOTIDE SEQUENCE</scope>
    <source>
        <strain evidence="2">27C</strain>
    </source>
</reference>
<sequence>MIGDHFFHFPHRTHRSARGHELKATLARGALALALCGTGVAAQAQSITVNQLNWVACGTGAPGQRVTFAVTYAGLAAPTGPWDVQTVVTQGAATLSTTLTASQNWPNGTAEWSLGGPGQVSNPAAITAGIPFTTTITVSNQATGTPVSRTTVTVNDCANPTDNATITSNQTVMLNGAGASSVPTLGEWGLMLTGLAAAVLGMRRLRRRTV</sequence>
<dbReference type="NCBIfam" id="TIGR04174">
    <property type="entry name" value="IPTL_CTERM"/>
    <property type="match status" value="1"/>
</dbReference>
<keyword evidence="3" id="KW-1185">Reference proteome</keyword>
<dbReference type="RefSeq" id="WP_208007702.1">
    <property type="nucleotide sequence ID" value="NZ_CP071796.1"/>
</dbReference>
<organism evidence="2 3">
    <name type="scientific">Ottowia testudinis</name>
    <dbReference type="NCBI Taxonomy" id="2816950"/>
    <lineage>
        <taxon>Bacteria</taxon>
        <taxon>Pseudomonadati</taxon>
        <taxon>Pseudomonadota</taxon>
        <taxon>Betaproteobacteria</taxon>
        <taxon>Burkholderiales</taxon>
        <taxon>Comamonadaceae</taxon>
        <taxon>Ottowia</taxon>
    </lineage>
</organism>
<protein>
    <submittedName>
        <fullName evidence="2">IPTL-CTERM sorting domain-containing protein</fullName>
    </submittedName>
</protein>
<evidence type="ECO:0000313" key="3">
    <source>
        <dbReference type="Proteomes" id="UP000663903"/>
    </source>
</evidence>
<evidence type="ECO:0000259" key="1">
    <source>
        <dbReference type="Pfam" id="PF18203"/>
    </source>
</evidence>
<gene>
    <name evidence="2" type="ORF">J1M35_13705</name>
</gene>